<dbReference type="VEuPathDB" id="TriTrypDB:LDHU3_07.1400"/>
<organism evidence="2 3">
    <name type="scientific">Leishmania donovani</name>
    <dbReference type="NCBI Taxonomy" id="5661"/>
    <lineage>
        <taxon>Eukaryota</taxon>
        <taxon>Discoba</taxon>
        <taxon>Euglenozoa</taxon>
        <taxon>Kinetoplastea</taxon>
        <taxon>Metakinetoplastina</taxon>
        <taxon>Trypanosomatida</taxon>
        <taxon>Trypanosomatidae</taxon>
        <taxon>Leishmaniinae</taxon>
        <taxon>Leishmania</taxon>
    </lineage>
</organism>
<dbReference type="EMBL" id="CP029506">
    <property type="protein sequence ID" value="AYU76284.1"/>
    <property type="molecule type" value="Genomic_DNA"/>
</dbReference>
<dbReference type="VEuPathDB" id="TriTrypDB:LdCL_070016700"/>
<dbReference type="OrthoDB" id="265718at2759"/>
<evidence type="ECO:0000313" key="2">
    <source>
        <dbReference type="EMBL" id="AYU76284.1"/>
    </source>
</evidence>
<feature type="region of interest" description="Disordered" evidence="1">
    <location>
        <begin position="320"/>
        <end position="362"/>
    </location>
</feature>
<dbReference type="AlphaFoldDB" id="A0A3S7WQ09"/>
<feature type="compositionally biased region" description="Low complexity" evidence="1">
    <location>
        <begin position="75"/>
        <end position="95"/>
    </location>
</feature>
<keyword evidence="3" id="KW-1185">Reference proteome</keyword>
<evidence type="ECO:0000313" key="3">
    <source>
        <dbReference type="Proteomes" id="UP000274082"/>
    </source>
</evidence>
<accession>A0A3S7WQ09</accession>
<name>A0A3S7WQ09_LEIDO</name>
<reference evidence="2 3" key="1">
    <citation type="journal article" date="2018" name="Sci. Rep.">
        <title>A complete Leishmania donovani reference genome identifies novel genetic variations associated with virulence.</title>
        <authorList>
            <person name="Lypaczewski P."/>
            <person name="Hoshizaki J."/>
            <person name="Zhang W.-W."/>
            <person name="McCall L.-I."/>
            <person name="Torcivia-Rodriguez J."/>
            <person name="Simonyan V."/>
            <person name="Kaur A."/>
            <person name="Dewar K."/>
            <person name="Matlashewski G."/>
        </authorList>
    </citation>
    <scope>NUCLEOTIDE SEQUENCE [LARGE SCALE GENOMIC DNA]</scope>
    <source>
        <strain evidence="2 3">LdCL</strain>
    </source>
</reference>
<evidence type="ECO:0000256" key="1">
    <source>
        <dbReference type="SAM" id="MobiDB-lite"/>
    </source>
</evidence>
<feature type="region of interest" description="Disordered" evidence="1">
    <location>
        <begin position="59"/>
        <end position="167"/>
    </location>
</feature>
<sequence>MRSTAAATPTAAQAARILSLKQKLQALPTEQDHYRRHYEEPEGVCWDVLDDLAENEGRCAHDSTGIGPPSAEDGAPLLDASSSPPSRLASLATAPRASAGRHGLGYPVSASHDGPHSHPSLCSDATPAGVSSRRATQRHLSDHPPPSRRTTISSSRPDPRLRCSGEADVLSPQETQLLLRRLRRLHQWMGDLVTGVSAATSSGCADVGCRGDGALRDPSATATEVIANVCPCSDSSAACSAFPLSARESPLKRVTALRLHRVVDDLFMLFTQLQATLTDVVWCTSHPPALSTPVRTHLAHDVEVERLRAINQQLRRTLRGYEQSHQTASEAPAPRPYDSIKAPRRAAPPLSSPPPPAGYAASHESGLFIALRRR</sequence>
<gene>
    <name evidence="2" type="ORF">LdCL_070016700</name>
</gene>
<dbReference type="Proteomes" id="UP000274082">
    <property type="component" value="Chromosome 7"/>
</dbReference>
<protein>
    <submittedName>
        <fullName evidence="2">Uncharacterized protein</fullName>
    </submittedName>
</protein>
<proteinExistence type="predicted"/>